<dbReference type="GO" id="GO:0043758">
    <property type="term" value="F:acetate-CoA ligase (ADP-forming) activity"/>
    <property type="evidence" value="ECO:0007669"/>
    <property type="project" value="InterPro"/>
</dbReference>
<dbReference type="AlphaFoldDB" id="A0A419F6I2"/>
<dbReference type="InterPro" id="IPR043938">
    <property type="entry name" value="Ligase_CoA_dom"/>
</dbReference>
<dbReference type="Pfam" id="PF19045">
    <property type="entry name" value="Ligase_CoA_2"/>
    <property type="match status" value="1"/>
</dbReference>
<evidence type="ECO:0000313" key="5">
    <source>
        <dbReference type="EMBL" id="RJP74090.1"/>
    </source>
</evidence>
<dbReference type="PANTHER" id="PTHR43334">
    <property type="entry name" value="ACETATE--COA LIGASE [ADP-FORMING]"/>
    <property type="match status" value="1"/>
</dbReference>
<dbReference type="InterPro" id="IPR003781">
    <property type="entry name" value="CoA-bd"/>
</dbReference>
<evidence type="ECO:0000256" key="2">
    <source>
        <dbReference type="ARBA" id="ARBA00022741"/>
    </source>
</evidence>
<proteinExistence type="predicted"/>
<reference evidence="5 6" key="1">
    <citation type="journal article" date="2017" name="ISME J.">
        <title>Energy and carbon metabolisms in a deep terrestrial subsurface fluid microbial community.</title>
        <authorList>
            <person name="Momper L."/>
            <person name="Jungbluth S.P."/>
            <person name="Lee M.D."/>
            <person name="Amend J.P."/>
        </authorList>
    </citation>
    <scope>NUCLEOTIDE SEQUENCE [LARGE SCALE GENOMIC DNA]</scope>
    <source>
        <strain evidence="5">SURF_17</strain>
    </source>
</reference>
<dbReference type="InterPro" id="IPR032875">
    <property type="entry name" value="Succ_CoA_lig_flav_dom"/>
</dbReference>
<dbReference type="Gene3D" id="3.40.50.720">
    <property type="entry name" value="NAD(P)-binding Rossmann-like Domain"/>
    <property type="match status" value="1"/>
</dbReference>
<dbReference type="EMBL" id="QZKI01000020">
    <property type="protein sequence ID" value="RJP74090.1"/>
    <property type="molecule type" value="Genomic_DNA"/>
</dbReference>
<dbReference type="SUPFAM" id="SSF52210">
    <property type="entry name" value="Succinyl-CoA synthetase domains"/>
    <property type="match status" value="2"/>
</dbReference>
<protein>
    <submittedName>
        <fullName evidence="5">Acetyl CoA synthetase</fullName>
    </submittedName>
</protein>
<dbReference type="InterPro" id="IPR051538">
    <property type="entry name" value="Acyl-CoA_Synth/Transferase"/>
</dbReference>
<accession>A0A419F6I2</accession>
<evidence type="ECO:0000256" key="3">
    <source>
        <dbReference type="ARBA" id="ARBA00022840"/>
    </source>
</evidence>
<gene>
    <name evidence="5" type="ORF">C4532_03155</name>
</gene>
<dbReference type="Gene3D" id="3.40.50.261">
    <property type="entry name" value="Succinyl-CoA synthetase domains"/>
    <property type="match status" value="2"/>
</dbReference>
<name>A0A419F6I2_9BACT</name>
<dbReference type="Pfam" id="PF13380">
    <property type="entry name" value="CoA_binding_2"/>
    <property type="match status" value="1"/>
</dbReference>
<dbReference type="SUPFAM" id="SSF51735">
    <property type="entry name" value="NAD(P)-binding Rossmann-fold domains"/>
    <property type="match status" value="1"/>
</dbReference>
<dbReference type="InterPro" id="IPR036291">
    <property type="entry name" value="NAD(P)-bd_dom_sf"/>
</dbReference>
<evidence type="ECO:0000256" key="1">
    <source>
        <dbReference type="ARBA" id="ARBA00022598"/>
    </source>
</evidence>
<organism evidence="5 6">
    <name type="scientific">Candidatus Abyssobacteria bacterium SURF_17</name>
    <dbReference type="NCBI Taxonomy" id="2093361"/>
    <lineage>
        <taxon>Bacteria</taxon>
        <taxon>Pseudomonadati</taxon>
        <taxon>Candidatus Hydrogenedentota</taxon>
        <taxon>Candidatus Abyssobacteria</taxon>
    </lineage>
</organism>
<evidence type="ECO:0000313" key="6">
    <source>
        <dbReference type="Proteomes" id="UP000285961"/>
    </source>
</evidence>
<keyword evidence="3" id="KW-0067">ATP-binding</keyword>
<keyword evidence="2" id="KW-0547">Nucleotide-binding</keyword>
<dbReference type="InterPro" id="IPR016102">
    <property type="entry name" value="Succinyl-CoA_synth-like"/>
</dbReference>
<feature type="domain" description="CoA-binding" evidence="4">
    <location>
        <begin position="11"/>
        <end position="105"/>
    </location>
</feature>
<keyword evidence="1" id="KW-0436">Ligase</keyword>
<dbReference type="GO" id="GO:0005524">
    <property type="term" value="F:ATP binding"/>
    <property type="evidence" value="ECO:0007669"/>
    <property type="project" value="UniProtKB-KW"/>
</dbReference>
<comment type="caution">
    <text evidence="5">The sequence shown here is derived from an EMBL/GenBank/DDBJ whole genome shotgun (WGS) entry which is preliminary data.</text>
</comment>
<sequence>MSYTLEQMRAVFCPRTVAVVGAPRSFKPGLVFLQALLDPGFKGKVFPINPNADEILGLKTYPSLSGIPERVDLAIILVGIEQVQNVIEECAQAGVRAAIVFTSGFGETGEPLGLQREREMVAAARAGSMRLVGPNCMGVYCPESGLAFFPSMPQVSGRVAFVSQSGSLSAFVTLMGRLRGMSFSKVVSIGNECDLSSTDFFDYLGNDNRTSIITAYLEGTRDGRTLLETLKKVSLKKPVIIWKAGFTSAGARAVSSHTGSLAGSESVWNSVFKQAGVIRAQNIEEMIDIATTFHYVPETVGRRIVIISGPGGPAVAAADALERGGLKLAELSPKSIEKLRTFIPAAGASLRNPIDLGVAPWGIISLYSDTLRVVDEDENVDATVLIGGGLNPSGQQEYLELMMELKKSLKKPCMLISLAGFVGDVEFCNKLQSAGFPLYTAPERALASYSEVVGYYEWRQDVGKCASS</sequence>
<dbReference type="Pfam" id="PF13607">
    <property type="entry name" value="Succ_CoA_lig"/>
    <property type="match status" value="1"/>
</dbReference>
<dbReference type="Proteomes" id="UP000285961">
    <property type="component" value="Unassembled WGS sequence"/>
</dbReference>
<dbReference type="SMART" id="SM00881">
    <property type="entry name" value="CoA_binding"/>
    <property type="match status" value="1"/>
</dbReference>
<evidence type="ECO:0000259" key="4">
    <source>
        <dbReference type="SMART" id="SM00881"/>
    </source>
</evidence>
<dbReference type="PANTHER" id="PTHR43334:SF1">
    <property type="entry name" value="3-HYDROXYPROPIONATE--COA LIGASE [ADP-FORMING]"/>
    <property type="match status" value="1"/>
</dbReference>